<organism evidence="2 3">
    <name type="scientific">Strigamia maritima</name>
    <name type="common">European centipede</name>
    <name type="synonym">Geophilus maritimus</name>
    <dbReference type="NCBI Taxonomy" id="126957"/>
    <lineage>
        <taxon>Eukaryota</taxon>
        <taxon>Metazoa</taxon>
        <taxon>Ecdysozoa</taxon>
        <taxon>Arthropoda</taxon>
        <taxon>Myriapoda</taxon>
        <taxon>Chilopoda</taxon>
        <taxon>Pleurostigmophora</taxon>
        <taxon>Geophilomorpha</taxon>
        <taxon>Linotaeniidae</taxon>
        <taxon>Strigamia</taxon>
    </lineage>
</organism>
<keyword evidence="3" id="KW-1185">Reference proteome</keyword>
<reference evidence="3" key="1">
    <citation type="submission" date="2011-05" db="EMBL/GenBank/DDBJ databases">
        <authorList>
            <person name="Richards S.R."/>
            <person name="Qu J."/>
            <person name="Jiang H."/>
            <person name="Jhangiani S.N."/>
            <person name="Agravi P."/>
            <person name="Goodspeed R."/>
            <person name="Gross S."/>
            <person name="Mandapat C."/>
            <person name="Jackson L."/>
            <person name="Mathew T."/>
            <person name="Pu L."/>
            <person name="Thornton R."/>
            <person name="Saada N."/>
            <person name="Wilczek-Boney K.B."/>
            <person name="Lee S."/>
            <person name="Kovar C."/>
            <person name="Wu Y."/>
            <person name="Scherer S.E."/>
            <person name="Worley K.C."/>
            <person name="Muzny D.M."/>
            <person name="Gibbs R."/>
        </authorList>
    </citation>
    <scope>NUCLEOTIDE SEQUENCE</scope>
    <source>
        <strain evidence="3">Brora</strain>
    </source>
</reference>
<reference evidence="2" key="2">
    <citation type="submission" date="2015-02" db="UniProtKB">
        <authorList>
            <consortium name="EnsemblMetazoa"/>
        </authorList>
    </citation>
    <scope>IDENTIFICATION</scope>
</reference>
<name>T1JF30_STRMM</name>
<evidence type="ECO:0000313" key="3">
    <source>
        <dbReference type="Proteomes" id="UP000014500"/>
    </source>
</evidence>
<dbReference type="EMBL" id="JH432137">
    <property type="status" value="NOT_ANNOTATED_CDS"/>
    <property type="molecule type" value="Genomic_DNA"/>
</dbReference>
<sequence>MKHRKRSRRPRISDEHIEEVSQKFQRSPRTSLRRASLQLNIPLSTLQRIIHKKLNYHAYKLQVVQNLLPTDRPQQREFGMTMLLTCCIKLGEIEYQLDKLRATNACDKGKTFGTRETSALCVKVAINTLLSPLSESSYRCKCDNITLFLNMLFEKILSRCVIPKSPRRNYGRDISPINGIHLRTVFKEPRGLGGMHVRSKNRNQRPPRPRQKSGTEYMIVWQK</sequence>
<dbReference type="STRING" id="126957.T1JF30"/>
<dbReference type="eggNOG" id="ENOG502S784">
    <property type="taxonomic scope" value="Eukaryota"/>
</dbReference>
<protein>
    <recommendedName>
        <fullName evidence="4">HTH psq-type domain-containing protein</fullName>
    </recommendedName>
</protein>
<dbReference type="AlphaFoldDB" id="T1JF30"/>
<evidence type="ECO:0008006" key="4">
    <source>
        <dbReference type="Google" id="ProtNLM"/>
    </source>
</evidence>
<feature type="compositionally biased region" description="Basic and acidic residues" evidence="1">
    <location>
        <begin position="11"/>
        <end position="21"/>
    </location>
</feature>
<dbReference type="PANTHER" id="PTHR47326">
    <property type="entry name" value="TRANSPOSABLE ELEMENT TC3 TRANSPOSASE-LIKE PROTEIN"/>
    <property type="match status" value="1"/>
</dbReference>
<evidence type="ECO:0000313" key="2">
    <source>
        <dbReference type="EnsemblMetazoa" id="SMAR012435-PA"/>
    </source>
</evidence>
<evidence type="ECO:0000256" key="1">
    <source>
        <dbReference type="SAM" id="MobiDB-lite"/>
    </source>
</evidence>
<proteinExistence type="predicted"/>
<feature type="compositionally biased region" description="Basic residues" evidence="1">
    <location>
        <begin position="197"/>
        <end position="211"/>
    </location>
</feature>
<feature type="region of interest" description="Disordered" evidence="1">
    <location>
        <begin position="192"/>
        <end position="216"/>
    </location>
</feature>
<dbReference type="HOGENOM" id="CLU_1241518_0_0_1"/>
<feature type="region of interest" description="Disordered" evidence="1">
    <location>
        <begin position="1"/>
        <end position="25"/>
    </location>
</feature>
<accession>T1JF30</accession>
<dbReference type="Proteomes" id="UP000014500">
    <property type="component" value="Unassembled WGS sequence"/>
</dbReference>
<dbReference type="PANTHER" id="PTHR47326:SF1">
    <property type="entry name" value="HTH PSQ-TYPE DOMAIN-CONTAINING PROTEIN"/>
    <property type="match status" value="1"/>
</dbReference>
<dbReference type="EnsemblMetazoa" id="SMAR012435-RA">
    <property type="protein sequence ID" value="SMAR012435-PA"/>
    <property type="gene ID" value="SMAR012435"/>
</dbReference>
<feature type="compositionally biased region" description="Basic residues" evidence="1">
    <location>
        <begin position="1"/>
        <end position="10"/>
    </location>
</feature>